<dbReference type="PANTHER" id="PTHR31585">
    <property type="entry name" value="FOLATE-BIOPTERIN TRANSPORTER 1, CHLOROPLASTIC"/>
    <property type="match status" value="1"/>
</dbReference>
<evidence type="ECO:0000256" key="3">
    <source>
        <dbReference type="ARBA" id="ARBA00022448"/>
    </source>
</evidence>
<gene>
    <name evidence="8" type="ORF">A3G64_03210</name>
</gene>
<name>A0A1G2CPG5_9BACT</name>
<evidence type="ECO:0000256" key="5">
    <source>
        <dbReference type="ARBA" id="ARBA00022989"/>
    </source>
</evidence>
<feature type="transmembrane region" description="Helical" evidence="7">
    <location>
        <begin position="260"/>
        <end position="278"/>
    </location>
</feature>
<dbReference type="GO" id="GO:0016020">
    <property type="term" value="C:membrane"/>
    <property type="evidence" value="ECO:0007669"/>
    <property type="project" value="UniProtKB-SubCell"/>
</dbReference>
<evidence type="ECO:0000256" key="4">
    <source>
        <dbReference type="ARBA" id="ARBA00022692"/>
    </source>
</evidence>
<feature type="transmembrane region" description="Helical" evidence="7">
    <location>
        <begin position="87"/>
        <end position="108"/>
    </location>
</feature>
<evidence type="ECO:0000256" key="1">
    <source>
        <dbReference type="ARBA" id="ARBA00004141"/>
    </source>
</evidence>
<comment type="subcellular location">
    <subcellularLocation>
        <location evidence="1">Membrane</location>
        <topology evidence="1">Multi-pass membrane protein</topology>
    </subcellularLocation>
</comment>
<dbReference type="InterPro" id="IPR036259">
    <property type="entry name" value="MFS_trans_sf"/>
</dbReference>
<evidence type="ECO:0000256" key="7">
    <source>
        <dbReference type="SAM" id="Phobius"/>
    </source>
</evidence>
<feature type="transmembrane region" description="Helical" evidence="7">
    <location>
        <begin position="201"/>
        <end position="221"/>
    </location>
</feature>
<feature type="transmembrane region" description="Helical" evidence="7">
    <location>
        <begin position="379"/>
        <end position="403"/>
    </location>
</feature>
<evidence type="ECO:0000256" key="6">
    <source>
        <dbReference type="ARBA" id="ARBA00023136"/>
    </source>
</evidence>
<feature type="transmembrane region" description="Helical" evidence="7">
    <location>
        <begin position="233"/>
        <end position="254"/>
    </location>
</feature>
<keyword evidence="5 7" id="KW-1133">Transmembrane helix</keyword>
<feature type="transmembrane region" description="Helical" evidence="7">
    <location>
        <begin position="174"/>
        <end position="195"/>
    </location>
</feature>
<accession>A0A1G2CPG5</accession>
<feature type="transmembrane region" description="Helical" evidence="7">
    <location>
        <begin position="451"/>
        <end position="473"/>
    </location>
</feature>
<keyword evidence="6 7" id="KW-0472">Membrane</keyword>
<dbReference type="PANTHER" id="PTHR31585:SF2">
    <property type="entry name" value="FOLATE-BIOPTERIN TRANSPORTER 7-RELATED"/>
    <property type="match status" value="1"/>
</dbReference>
<feature type="transmembrane region" description="Helical" evidence="7">
    <location>
        <begin position="347"/>
        <end position="367"/>
    </location>
</feature>
<dbReference type="SUPFAM" id="SSF103473">
    <property type="entry name" value="MFS general substrate transporter"/>
    <property type="match status" value="1"/>
</dbReference>
<feature type="transmembrane region" description="Helical" evidence="7">
    <location>
        <begin position="20"/>
        <end position="43"/>
    </location>
</feature>
<feature type="transmembrane region" description="Helical" evidence="7">
    <location>
        <begin position="415"/>
        <end position="436"/>
    </location>
</feature>
<dbReference type="InterPro" id="IPR039309">
    <property type="entry name" value="BT1"/>
</dbReference>
<comment type="caution">
    <text evidence="8">The sequence shown here is derived from an EMBL/GenBank/DDBJ whole genome shotgun (WGS) entry which is preliminary data.</text>
</comment>
<feature type="transmembrane region" description="Helical" evidence="7">
    <location>
        <begin position="319"/>
        <end position="335"/>
    </location>
</feature>
<evidence type="ECO:0008006" key="10">
    <source>
        <dbReference type="Google" id="ProtNLM"/>
    </source>
</evidence>
<dbReference type="AlphaFoldDB" id="A0A1G2CPG5"/>
<dbReference type="STRING" id="1798653.A3G64_03210"/>
<dbReference type="Pfam" id="PF03092">
    <property type="entry name" value="BT1"/>
    <property type="match status" value="1"/>
</dbReference>
<dbReference type="EMBL" id="MHLD01000012">
    <property type="protein sequence ID" value="OGZ02650.1"/>
    <property type="molecule type" value="Genomic_DNA"/>
</dbReference>
<feature type="transmembrane region" description="Helical" evidence="7">
    <location>
        <begin position="120"/>
        <end position="141"/>
    </location>
</feature>
<evidence type="ECO:0000313" key="8">
    <source>
        <dbReference type="EMBL" id="OGZ02650.1"/>
    </source>
</evidence>
<comment type="similarity">
    <text evidence="2">Belongs to the major facilitator superfamily. Folate-biopterin transporter (TC 2.A.71) family.</text>
</comment>
<sequence>MEKALRTLKAFFGGIRLEYLPVLLVYFAYGAAGITSVAATFWIKKHLNLGPEALAAISFWIAVPWTMKMVFGQFADSIRILGSARRIYLVIGALLIAAGQFTILGMVLEWPLVMSLGTPGNLLLVATLISVLGFVLQDVVADAMSAEVVRKEDPRTGEPRAQKEIDAEIGQVQWLGRVAIMTASVLVAGAGGWLAKAYGYAFVYQLALGIPALSLLAAAVVKPIPLPRSSLNWWILGGGLLFAGFATGLKILTIPYAEEIVFMASLAVLVMLLGKLGITKALVVSAAILFVFRATPGTGAGTSWWMIDVLGFDENFQGWLAQIGTVLGLAGLFIFRKFVTEKPIHVTLAWLTVIGAILYLPTIGLYYGVHQMIGLPAKIVALADTAVSAPFGALSMVPLLMLIARSAPAGQVATWFALMASLMNLALSGGELGTIYMNRIFPIERGHYENLGALLLSVWSVSLVAPLAVILLFKKHLK</sequence>
<feature type="transmembrane region" description="Helical" evidence="7">
    <location>
        <begin position="55"/>
        <end position="75"/>
    </location>
</feature>
<proteinExistence type="inferred from homology"/>
<evidence type="ECO:0000313" key="9">
    <source>
        <dbReference type="Proteomes" id="UP000179281"/>
    </source>
</evidence>
<evidence type="ECO:0000256" key="2">
    <source>
        <dbReference type="ARBA" id="ARBA00007015"/>
    </source>
</evidence>
<reference evidence="8 9" key="1">
    <citation type="journal article" date="2016" name="Nat. Commun.">
        <title>Thousands of microbial genomes shed light on interconnected biogeochemical processes in an aquifer system.</title>
        <authorList>
            <person name="Anantharaman K."/>
            <person name="Brown C.T."/>
            <person name="Hug L.A."/>
            <person name="Sharon I."/>
            <person name="Castelle C.J."/>
            <person name="Probst A.J."/>
            <person name="Thomas B.C."/>
            <person name="Singh A."/>
            <person name="Wilkins M.J."/>
            <person name="Karaoz U."/>
            <person name="Brodie E.L."/>
            <person name="Williams K.H."/>
            <person name="Hubbard S.S."/>
            <person name="Banfield J.F."/>
        </authorList>
    </citation>
    <scope>NUCLEOTIDE SEQUENCE [LARGE SCALE GENOMIC DNA]</scope>
</reference>
<dbReference type="Proteomes" id="UP000179281">
    <property type="component" value="Unassembled WGS sequence"/>
</dbReference>
<protein>
    <recommendedName>
        <fullName evidence="10">Folate-biopterin transporter</fullName>
    </recommendedName>
</protein>
<feature type="transmembrane region" description="Helical" evidence="7">
    <location>
        <begin position="285"/>
        <end position="307"/>
    </location>
</feature>
<keyword evidence="4 7" id="KW-0812">Transmembrane</keyword>
<organism evidence="8 9">
    <name type="scientific">Candidatus Liptonbacteria bacterium RIFCSPLOWO2_12_FULL_60_15</name>
    <dbReference type="NCBI Taxonomy" id="1798653"/>
    <lineage>
        <taxon>Bacteria</taxon>
        <taxon>Candidatus Liptoniibacteriota</taxon>
    </lineage>
</organism>
<keyword evidence="3" id="KW-0813">Transport</keyword>